<proteinExistence type="predicted"/>
<dbReference type="Gene3D" id="1.10.3290.10">
    <property type="entry name" value="Fido-like domain"/>
    <property type="match status" value="1"/>
</dbReference>
<name>A0A5E5BC07_9BURK</name>
<feature type="compositionally biased region" description="Acidic residues" evidence="1">
    <location>
        <begin position="1015"/>
        <end position="1026"/>
    </location>
</feature>
<feature type="compositionally biased region" description="Basic and acidic residues" evidence="1">
    <location>
        <begin position="1027"/>
        <end position="1036"/>
    </location>
</feature>
<feature type="region of interest" description="Disordered" evidence="1">
    <location>
        <begin position="886"/>
        <end position="1045"/>
    </location>
</feature>
<dbReference type="EMBL" id="CABPSR010000013">
    <property type="protein sequence ID" value="VVE83439.1"/>
    <property type="molecule type" value="Genomic_DNA"/>
</dbReference>
<dbReference type="SUPFAM" id="SSF140931">
    <property type="entry name" value="Fic-like"/>
    <property type="match status" value="1"/>
</dbReference>
<dbReference type="Gene3D" id="3.90.176.10">
    <property type="entry name" value="Toxin ADP-ribosyltransferase, Chain A, domain 1"/>
    <property type="match status" value="1"/>
</dbReference>
<feature type="region of interest" description="Disordered" evidence="1">
    <location>
        <begin position="1"/>
        <end position="33"/>
    </location>
</feature>
<evidence type="ECO:0000313" key="4">
    <source>
        <dbReference type="Proteomes" id="UP000335538"/>
    </source>
</evidence>
<feature type="compositionally biased region" description="Acidic residues" evidence="1">
    <location>
        <begin position="1000"/>
        <end position="1009"/>
    </location>
</feature>
<feature type="compositionally biased region" description="Polar residues" evidence="1">
    <location>
        <begin position="932"/>
        <end position="941"/>
    </location>
</feature>
<feature type="compositionally biased region" description="Basic and acidic residues" evidence="1">
    <location>
        <begin position="956"/>
        <end position="967"/>
    </location>
</feature>
<reference evidence="3 4" key="1">
    <citation type="submission" date="2019-08" db="EMBL/GenBank/DDBJ databases">
        <authorList>
            <person name="Peeters C."/>
        </authorList>
    </citation>
    <scope>NUCLEOTIDE SEQUENCE [LARGE SCALE GENOMIC DNA]</scope>
    <source>
        <strain evidence="3 4">LMG 31121</strain>
    </source>
</reference>
<dbReference type="InterPro" id="IPR003812">
    <property type="entry name" value="Fido"/>
</dbReference>
<evidence type="ECO:0000313" key="3">
    <source>
        <dbReference type="EMBL" id="VVE83439.1"/>
    </source>
</evidence>
<feature type="compositionally biased region" description="Basic residues" evidence="1">
    <location>
        <begin position="899"/>
        <end position="909"/>
    </location>
</feature>
<sequence>MSEGAKARRPAVTARQEGVPLVGDASHASASTPALVDNRPISRAHAQLRTTIDASPRTRAVAQQHALASPPPRTATPSSSAPIQRVIDFSADVERQYTKDAYLTKLMHVSHLSFDEIRRTWIAAEKSAEHVTLPDNIELAWVMLAPFQPKPPRRRGAKAPALPQYPENDVGLLDQAAHAIPMTSRFDVRKHQAAISSHFQTIFPPAKEESAQAQQPWNPEEPGEFEEHLSTVDFTTWDNLGAEQKGVLLLNRNNPKLLMRELKKLVTHTSDATNDYLIALYSHLAALRGDARAVGTDAGLPDKGEYLQTIVDIRSGKALDADPYKPTKFSQVSSIDWTGRDELIEDHPFLRQRSDQLYRHLDARRDRNALDVLTKWASPATGVQKNNVGMDIGLSAKSHDPKHAGDDIALLDSTLARIAPIEGTLYAAYPRNDSLQPGRLFSQGTPLSASESAGGTVAFSKGGMKKKGDRMDRYRIYAKGMNGIPISPVAPDIGHGQREVVFRASATFKVLTVEEGNYGAGVTRLVTMVEQGESTSQIDAVKQSQEALLNSNDRWLTRLGDVDLDQRTQSWFISNSTGGTVEGQRDASFAFPYGKKTAQAWHDVITDNGIDIWTVEGFRTVAARLAGETRSDVEFITQDDEPSFWGAPVRLTSPEKKALSGHGLSVTSVKGKGNKGLFNVSYRQEDKASALGALLARSKEAFDAILASKPKPKRRGRGDPEEEKESAVARLAARVQQQISVLHPLHDTNGRVSRAYAYLILRRAGYGDRPLRLFDQDKDQTTSRADWENQFASYQPEEEEEDDWLPSASPVTDMGGARSFIGTLAGGTMPQRLSEVEKEEKTLSARQDVEDDDLWVEQEMLAFASHRPSWLPPDLGLEMDAFVASDRKRRQAEEEPEKKGKKNKKKRGRAMSSTKPKRYADAVALQHRVTIAISNRIQTSLNRKRTFDEVEESSASDEKASDRHSASDIEDDEDAHFSGRRVLVGRRGRRVQRGGRDLSEESEDTDDAYEADHDEHDDEDEDDSDDPDYRPGDEQRVRKKLRGRK</sequence>
<evidence type="ECO:0000259" key="2">
    <source>
        <dbReference type="PROSITE" id="PS51459"/>
    </source>
</evidence>
<protein>
    <recommendedName>
        <fullName evidence="2">Fido domain-containing protein</fullName>
    </recommendedName>
</protein>
<feature type="region of interest" description="Disordered" evidence="1">
    <location>
        <begin position="56"/>
        <end position="81"/>
    </location>
</feature>
<feature type="domain" description="Fido" evidence="2">
    <location>
        <begin position="653"/>
        <end position="807"/>
    </location>
</feature>
<accession>A0A5E5BC07</accession>
<evidence type="ECO:0000256" key="1">
    <source>
        <dbReference type="SAM" id="MobiDB-lite"/>
    </source>
</evidence>
<gene>
    <name evidence="3" type="ORF">PSP31121_04303</name>
</gene>
<dbReference type="Proteomes" id="UP000335538">
    <property type="component" value="Unassembled WGS sequence"/>
</dbReference>
<dbReference type="InterPro" id="IPR036597">
    <property type="entry name" value="Fido-like_dom_sf"/>
</dbReference>
<feature type="compositionally biased region" description="Basic residues" evidence="1">
    <location>
        <begin position="983"/>
        <end position="993"/>
    </location>
</feature>
<feature type="region of interest" description="Disordered" evidence="1">
    <location>
        <begin position="707"/>
        <end position="726"/>
    </location>
</feature>
<dbReference type="PROSITE" id="PS51459">
    <property type="entry name" value="FIDO"/>
    <property type="match status" value="1"/>
</dbReference>
<dbReference type="AlphaFoldDB" id="A0A5E5BC07"/>
<organism evidence="3 4">
    <name type="scientific">Pandoraea sputorum</name>
    <dbReference type="NCBI Taxonomy" id="93222"/>
    <lineage>
        <taxon>Bacteria</taxon>
        <taxon>Pseudomonadati</taxon>
        <taxon>Pseudomonadota</taxon>
        <taxon>Betaproteobacteria</taxon>
        <taxon>Burkholderiales</taxon>
        <taxon>Burkholderiaceae</taxon>
        <taxon>Pandoraea</taxon>
    </lineage>
</organism>